<name>A0A1I5SLX7_9PSEU</name>
<evidence type="ECO:0000313" key="3">
    <source>
        <dbReference type="Proteomes" id="UP000199137"/>
    </source>
</evidence>
<protein>
    <submittedName>
        <fullName evidence="2">Uncharacterized protein</fullName>
    </submittedName>
</protein>
<accession>A0A1I5SLX7</accession>
<proteinExistence type="predicted"/>
<evidence type="ECO:0000313" key="2">
    <source>
        <dbReference type="EMBL" id="SFP71497.1"/>
    </source>
</evidence>
<sequence length="72" mass="7923">MPRPLRLFNSSVPAFLCAFGRIDTSLGDLSHLPPDRSLGLAEELRTEFTAPDPQSMVPGGTHWPDYLDEVPS</sequence>
<dbReference type="AlphaFoldDB" id="A0A1I5SLX7"/>
<gene>
    <name evidence="2" type="ORF">SAMN05421854_106364</name>
</gene>
<organism evidence="2 3">
    <name type="scientific">Amycolatopsis rubida</name>
    <dbReference type="NCBI Taxonomy" id="112413"/>
    <lineage>
        <taxon>Bacteria</taxon>
        <taxon>Bacillati</taxon>
        <taxon>Actinomycetota</taxon>
        <taxon>Actinomycetes</taxon>
        <taxon>Pseudonocardiales</taxon>
        <taxon>Pseudonocardiaceae</taxon>
        <taxon>Amycolatopsis</taxon>
    </lineage>
</organism>
<dbReference type="EMBL" id="FOWC01000006">
    <property type="protein sequence ID" value="SFP71497.1"/>
    <property type="molecule type" value="Genomic_DNA"/>
</dbReference>
<reference evidence="2 3" key="1">
    <citation type="submission" date="2016-10" db="EMBL/GenBank/DDBJ databases">
        <authorList>
            <person name="de Groot N.N."/>
        </authorList>
    </citation>
    <scope>NUCLEOTIDE SEQUENCE [LARGE SCALE GENOMIC DNA]</scope>
    <source>
        <strain evidence="2 3">DSM 44637</strain>
    </source>
</reference>
<feature type="region of interest" description="Disordered" evidence="1">
    <location>
        <begin position="49"/>
        <end position="72"/>
    </location>
</feature>
<evidence type="ECO:0000256" key="1">
    <source>
        <dbReference type="SAM" id="MobiDB-lite"/>
    </source>
</evidence>
<dbReference type="Proteomes" id="UP000199137">
    <property type="component" value="Unassembled WGS sequence"/>
</dbReference>